<dbReference type="AlphaFoldDB" id="A0A699S8U2"/>
<comment type="caution">
    <text evidence="1">The sequence shown here is derived from an EMBL/GenBank/DDBJ whole genome shotgun (WGS) entry which is preliminary data.</text>
</comment>
<protein>
    <submittedName>
        <fullName evidence="1">F-box protein At1g78280</fullName>
    </submittedName>
</protein>
<feature type="non-terminal residue" evidence="1">
    <location>
        <position position="160"/>
    </location>
</feature>
<feature type="non-terminal residue" evidence="1">
    <location>
        <position position="1"/>
    </location>
</feature>
<proteinExistence type="predicted"/>
<evidence type="ECO:0000313" key="1">
    <source>
        <dbReference type="EMBL" id="GFC93914.1"/>
    </source>
</evidence>
<accession>A0A699S8U2</accession>
<name>A0A699S8U2_TANCI</name>
<dbReference type="EMBL" id="BKCJ011146059">
    <property type="protein sequence ID" value="GFC93914.1"/>
    <property type="molecule type" value="Genomic_DNA"/>
</dbReference>
<organism evidence="1">
    <name type="scientific">Tanacetum cinerariifolium</name>
    <name type="common">Dalmatian daisy</name>
    <name type="synonym">Chrysanthemum cinerariifolium</name>
    <dbReference type="NCBI Taxonomy" id="118510"/>
    <lineage>
        <taxon>Eukaryota</taxon>
        <taxon>Viridiplantae</taxon>
        <taxon>Streptophyta</taxon>
        <taxon>Embryophyta</taxon>
        <taxon>Tracheophyta</taxon>
        <taxon>Spermatophyta</taxon>
        <taxon>Magnoliopsida</taxon>
        <taxon>eudicotyledons</taxon>
        <taxon>Gunneridae</taxon>
        <taxon>Pentapetalae</taxon>
        <taxon>asterids</taxon>
        <taxon>campanulids</taxon>
        <taxon>Asterales</taxon>
        <taxon>Asteraceae</taxon>
        <taxon>Asteroideae</taxon>
        <taxon>Anthemideae</taxon>
        <taxon>Anthemidinae</taxon>
        <taxon>Tanacetum</taxon>
    </lineage>
</organism>
<reference evidence="1" key="1">
    <citation type="journal article" date="2019" name="Sci. Rep.">
        <title>Draft genome of Tanacetum cinerariifolium, the natural source of mosquito coil.</title>
        <authorList>
            <person name="Yamashiro T."/>
            <person name="Shiraishi A."/>
            <person name="Satake H."/>
            <person name="Nakayama K."/>
        </authorList>
    </citation>
    <scope>NUCLEOTIDE SEQUENCE</scope>
</reference>
<gene>
    <name evidence="1" type="ORF">Tci_865884</name>
</gene>
<sequence length="160" mass="18196">SEVTRNEKRVKIDEHMEDASGETATNGGSKCFNKSDLEFSYDIDFLTMFLDKDRDHYNSLWSTSNCIGQREMRDWLWKLWIGKPGIRDLIWKGACIALNTNKWSTCMEELCAFHNFPLPADEEKFPVGTGSNPVYLVGDNVVKIFVEDGLEASLYALGAE</sequence>